<sequence length="404" mass="40484">MRERPDADDLSGSDVTSSPRPRLAPLYLAGFTTAFGAHGIAAALGAETEDIGWTLLAFGFTLALYDLAEVLLKPLFGALSDRVGVRPVIVGGLLAFAAFSIVGALSPGMLGLVIARFGQGAAASAFSPASSAAVARLTDDSTRGRYFGRYGSWKSLGYALGPLLGAVLVVWGGIPALFWALAVLGLGAAAWVAFAVPAVPVLPRKRVTLVDLARELLAPGFLVPTLVLAATTGALAVAVGFLPLIGRQEGLGTVGSMAIVTVLAVVSSVVQPLMGAWHDRGRVSVRLGSVGGLLLITVGVALAAMWTTPLALIATAVLVGAGVGAATPVAFSHLAASTPPERMGRTMGSAELGRELGDAGGPLVAGAVATATVPGVGLGVVAALTAGAGALALFGLRSRSGREV</sequence>
<dbReference type="InterPro" id="IPR001958">
    <property type="entry name" value="Tet-R_TetA/multi-R_MdtG-like"/>
</dbReference>
<feature type="transmembrane region" description="Helical" evidence="7">
    <location>
        <begin position="312"/>
        <end position="335"/>
    </location>
</feature>
<evidence type="ECO:0000256" key="6">
    <source>
        <dbReference type="ARBA" id="ARBA00023136"/>
    </source>
</evidence>
<feature type="transmembrane region" description="Helical" evidence="7">
    <location>
        <begin position="51"/>
        <end position="72"/>
    </location>
</feature>
<feature type="transmembrane region" description="Helical" evidence="7">
    <location>
        <begin position="285"/>
        <end position="306"/>
    </location>
</feature>
<name>A0ABQ6V8P4_9MICO</name>
<proteinExistence type="predicted"/>
<keyword evidence="3" id="KW-1003">Cell membrane</keyword>
<feature type="domain" description="Major facilitator superfamily (MFS) profile" evidence="8">
    <location>
        <begin position="22"/>
        <end position="401"/>
    </location>
</feature>
<keyword evidence="10" id="KW-1185">Reference proteome</keyword>
<dbReference type="PANTHER" id="PTHR23517">
    <property type="entry name" value="RESISTANCE PROTEIN MDTM, PUTATIVE-RELATED-RELATED"/>
    <property type="match status" value="1"/>
</dbReference>
<dbReference type="Pfam" id="PF07690">
    <property type="entry name" value="MFS_1"/>
    <property type="match status" value="1"/>
</dbReference>
<keyword evidence="5 7" id="KW-1133">Transmembrane helix</keyword>
<evidence type="ECO:0000259" key="8">
    <source>
        <dbReference type="PROSITE" id="PS50850"/>
    </source>
</evidence>
<accession>A0ABQ6V8P4</accession>
<evidence type="ECO:0000256" key="1">
    <source>
        <dbReference type="ARBA" id="ARBA00004651"/>
    </source>
</evidence>
<evidence type="ECO:0000256" key="5">
    <source>
        <dbReference type="ARBA" id="ARBA00022989"/>
    </source>
</evidence>
<dbReference type="Gene3D" id="1.20.1250.20">
    <property type="entry name" value="MFS general substrate transporter like domains"/>
    <property type="match status" value="1"/>
</dbReference>
<comment type="caution">
    <text evidence="9">The sequence shown here is derived from an EMBL/GenBank/DDBJ whole genome shotgun (WGS) entry which is preliminary data.</text>
</comment>
<dbReference type="PROSITE" id="PS50850">
    <property type="entry name" value="MFS"/>
    <property type="match status" value="1"/>
</dbReference>
<organism evidence="9 10">
    <name type="scientific">Microbacterium algeriense</name>
    <dbReference type="NCBI Taxonomy" id="2615184"/>
    <lineage>
        <taxon>Bacteria</taxon>
        <taxon>Bacillati</taxon>
        <taxon>Actinomycetota</taxon>
        <taxon>Actinomycetes</taxon>
        <taxon>Micrococcales</taxon>
        <taxon>Microbacteriaceae</taxon>
        <taxon>Microbacterium</taxon>
    </lineage>
</organism>
<dbReference type="InterPro" id="IPR020846">
    <property type="entry name" value="MFS_dom"/>
</dbReference>
<evidence type="ECO:0000256" key="7">
    <source>
        <dbReference type="SAM" id="Phobius"/>
    </source>
</evidence>
<dbReference type="SUPFAM" id="SSF103473">
    <property type="entry name" value="MFS general substrate transporter"/>
    <property type="match status" value="1"/>
</dbReference>
<keyword evidence="2" id="KW-0813">Transport</keyword>
<dbReference type="InterPro" id="IPR050171">
    <property type="entry name" value="MFS_Transporters"/>
</dbReference>
<feature type="transmembrane region" description="Helical" evidence="7">
    <location>
        <begin position="26"/>
        <end position="45"/>
    </location>
</feature>
<comment type="subcellular location">
    <subcellularLocation>
        <location evidence="1">Cell membrane</location>
        <topology evidence="1">Multi-pass membrane protein</topology>
    </subcellularLocation>
</comment>
<dbReference type="EMBL" id="WAAO01000001">
    <property type="protein sequence ID" value="KAB1866724.1"/>
    <property type="molecule type" value="Genomic_DNA"/>
</dbReference>
<gene>
    <name evidence="9" type="ORF">F6A08_02605</name>
</gene>
<keyword evidence="6 7" id="KW-0472">Membrane</keyword>
<dbReference type="Proteomes" id="UP000478836">
    <property type="component" value="Unassembled WGS sequence"/>
</dbReference>
<reference evidence="10" key="1">
    <citation type="submission" date="2019-09" db="EMBL/GenBank/DDBJ databases">
        <title>Whole genome sequencing of Microbacterium maritypicum.</title>
        <authorList>
            <person name="Lenchi N."/>
        </authorList>
    </citation>
    <scope>NUCLEOTIDE SEQUENCE [LARGE SCALE GENOMIC DNA]</scope>
    <source>
        <strain evidence="10">G1</strain>
    </source>
</reference>
<keyword evidence="4 7" id="KW-0812">Transmembrane</keyword>
<feature type="transmembrane region" description="Helical" evidence="7">
    <location>
        <begin position="84"/>
        <end position="105"/>
    </location>
</feature>
<feature type="transmembrane region" description="Helical" evidence="7">
    <location>
        <begin position="251"/>
        <end position="273"/>
    </location>
</feature>
<feature type="transmembrane region" description="Helical" evidence="7">
    <location>
        <begin position="180"/>
        <end position="202"/>
    </location>
</feature>
<protein>
    <submittedName>
        <fullName evidence="9">MFS transporter</fullName>
    </submittedName>
</protein>
<dbReference type="InterPro" id="IPR011701">
    <property type="entry name" value="MFS"/>
</dbReference>
<dbReference type="PRINTS" id="PR01035">
    <property type="entry name" value="TCRTETA"/>
</dbReference>
<feature type="transmembrane region" description="Helical" evidence="7">
    <location>
        <begin position="379"/>
        <end position="396"/>
    </location>
</feature>
<dbReference type="PANTHER" id="PTHR23517:SF3">
    <property type="entry name" value="INTEGRAL MEMBRANE TRANSPORT PROTEIN"/>
    <property type="match status" value="1"/>
</dbReference>
<evidence type="ECO:0000256" key="4">
    <source>
        <dbReference type="ARBA" id="ARBA00022692"/>
    </source>
</evidence>
<feature type="transmembrane region" description="Helical" evidence="7">
    <location>
        <begin position="156"/>
        <end position="174"/>
    </location>
</feature>
<evidence type="ECO:0000313" key="9">
    <source>
        <dbReference type="EMBL" id="KAB1866724.1"/>
    </source>
</evidence>
<feature type="transmembrane region" description="Helical" evidence="7">
    <location>
        <begin position="222"/>
        <end position="245"/>
    </location>
</feature>
<evidence type="ECO:0000256" key="2">
    <source>
        <dbReference type="ARBA" id="ARBA00022448"/>
    </source>
</evidence>
<evidence type="ECO:0000313" key="10">
    <source>
        <dbReference type="Proteomes" id="UP000478836"/>
    </source>
</evidence>
<dbReference type="InterPro" id="IPR036259">
    <property type="entry name" value="MFS_trans_sf"/>
</dbReference>
<evidence type="ECO:0000256" key="3">
    <source>
        <dbReference type="ARBA" id="ARBA00022475"/>
    </source>
</evidence>